<proteinExistence type="predicted"/>
<reference evidence="1" key="1">
    <citation type="submission" date="2021-03" db="EMBL/GenBank/DDBJ databases">
        <authorList>
            <consortium name="DOE Joint Genome Institute"/>
            <person name="Ahrendt S."/>
            <person name="Looney B.P."/>
            <person name="Miyauchi S."/>
            <person name="Morin E."/>
            <person name="Drula E."/>
            <person name="Courty P.E."/>
            <person name="Chicoki N."/>
            <person name="Fauchery L."/>
            <person name="Kohler A."/>
            <person name="Kuo A."/>
            <person name="Labutti K."/>
            <person name="Pangilinan J."/>
            <person name="Lipzen A."/>
            <person name="Riley R."/>
            <person name="Andreopoulos W."/>
            <person name="He G."/>
            <person name="Johnson J."/>
            <person name="Barry K.W."/>
            <person name="Grigoriev I.V."/>
            <person name="Nagy L."/>
            <person name="Hibbett D."/>
            <person name="Henrissat B."/>
            <person name="Matheny P.B."/>
            <person name="Labbe J."/>
            <person name="Martin F."/>
        </authorList>
    </citation>
    <scope>NUCLEOTIDE SEQUENCE</scope>
    <source>
        <strain evidence="1">HHB10654</strain>
    </source>
</reference>
<dbReference type="EMBL" id="MU277221">
    <property type="protein sequence ID" value="KAI0060131.1"/>
    <property type="molecule type" value="Genomic_DNA"/>
</dbReference>
<accession>A0ACB8SW43</accession>
<reference evidence="1" key="2">
    <citation type="journal article" date="2022" name="New Phytol.">
        <title>Evolutionary transition to the ectomycorrhizal habit in the genomes of a hyperdiverse lineage of mushroom-forming fungi.</title>
        <authorList>
            <person name="Looney B."/>
            <person name="Miyauchi S."/>
            <person name="Morin E."/>
            <person name="Drula E."/>
            <person name="Courty P.E."/>
            <person name="Kohler A."/>
            <person name="Kuo A."/>
            <person name="LaButti K."/>
            <person name="Pangilinan J."/>
            <person name="Lipzen A."/>
            <person name="Riley R."/>
            <person name="Andreopoulos W."/>
            <person name="He G."/>
            <person name="Johnson J."/>
            <person name="Nolan M."/>
            <person name="Tritt A."/>
            <person name="Barry K.W."/>
            <person name="Grigoriev I.V."/>
            <person name="Nagy L.G."/>
            <person name="Hibbett D."/>
            <person name="Henrissat B."/>
            <person name="Matheny P.B."/>
            <person name="Labbe J."/>
            <person name="Martin F.M."/>
        </authorList>
    </citation>
    <scope>NUCLEOTIDE SEQUENCE</scope>
    <source>
        <strain evidence="1">HHB10654</strain>
    </source>
</reference>
<gene>
    <name evidence="1" type="ORF">BV25DRAFT_985255</name>
</gene>
<dbReference type="Proteomes" id="UP000814140">
    <property type="component" value="Unassembled WGS sequence"/>
</dbReference>
<protein>
    <submittedName>
        <fullName evidence="1">Uncharacterized protein</fullName>
    </submittedName>
</protein>
<organism evidence="1 2">
    <name type="scientific">Artomyces pyxidatus</name>
    <dbReference type="NCBI Taxonomy" id="48021"/>
    <lineage>
        <taxon>Eukaryota</taxon>
        <taxon>Fungi</taxon>
        <taxon>Dikarya</taxon>
        <taxon>Basidiomycota</taxon>
        <taxon>Agaricomycotina</taxon>
        <taxon>Agaricomycetes</taxon>
        <taxon>Russulales</taxon>
        <taxon>Auriscalpiaceae</taxon>
        <taxon>Artomyces</taxon>
    </lineage>
</organism>
<evidence type="ECO:0000313" key="1">
    <source>
        <dbReference type="EMBL" id="KAI0060131.1"/>
    </source>
</evidence>
<name>A0ACB8SW43_9AGAM</name>
<comment type="caution">
    <text evidence="1">The sequence shown here is derived from an EMBL/GenBank/DDBJ whole genome shotgun (WGS) entry which is preliminary data.</text>
</comment>
<keyword evidence="2" id="KW-1185">Reference proteome</keyword>
<evidence type="ECO:0000313" key="2">
    <source>
        <dbReference type="Proteomes" id="UP000814140"/>
    </source>
</evidence>
<sequence length="521" mass="55465">MRNSSPRPALFVWIFLSWSALYGGRLPVQAGQVNITVDDVDPSIVYLPAAAWVPSSNTSCDFCLEPPSASIAFEGTWHHGLHIIPTTDSDDQADDEDSQSSHSGKGKVQARSRGLGVKGDRRDADDGTYDVNSNGATASPFTVFRLDSDDPGFVDRPVSLQFKFTGSAIYLYCLLPLRIPPNTNSTPTLTNLTFTLDGQAAGTFLHNGSADASGFQPNTVVWSMVALIETLHTLEVNLGPNSVFMFDYYVFTQADGVDNSPNATSTGLLSTPSSSSSESSPVKSTSKKSNVGTFAGVVGGSVGVLGTIAACLAFSIYRRRQLSAKRQRQERRHPSNDADSFHTDASEDGPPMQGPAPFVPRFFPGTVPVAPPPYVGPFPSPSPALPETTPLSYAERPPPLAFPSPSLPTVSLLATEDLERGDVPPPFIVAISSPEPPILASVMRQPIIRRPPPRIEDDEALGPTPDYAVSIRPSARGSPPPSLRSGRSIRASLHSTRETDAVPSNSDADPLSQGDDRDGGP</sequence>